<comment type="caution">
    <text evidence="1">The sequence shown here is derived from an EMBL/GenBank/DDBJ whole genome shotgun (WGS) entry which is preliminary data.</text>
</comment>
<evidence type="ECO:0000313" key="1">
    <source>
        <dbReference type="EMBL" id="TGK28811.1"/>
    </source>
</evidence>
<name>A0A5F1YHK6_9LEPT</name>
<protein>
    <submittedName>
        <fullName evidence="1">Uncharacterized protein</fullName>
    </submittedName>
</protein>
<sequence length="405" mass="47399">MRWKFPKFKAGQTRRWEYLLPTGSVKETESFARKILTDPYLPKTSAPFLRSQGGKLLLENANFRQALEFLVRIPWVRDFRLNLGMYPVKRVLGFEGLEEVLRKSETLPPDWGIRFHPQVKGRNDWRAEDLNRLWETQNVSPYNGVHTTELSALLLEDEIIINLSLAGDPLNQRGGFRPLSKSAPIREDLALFLIRKLRKILPNPDGLFVPFAGTGTLIRESLDSIFGIGFPHYPRKYLFQDLPEFPKPTWDFLRKKILTGSETNLSVWWNEIDTTTFEYTKERMFEYSKFLIDFGLESRVRAEGVQGDFFSFSPAEIWERFKRPKRIWMPLNPPYGQRMEKVSPSAFYKRLGEKLKLWWELPAELNGFLLCPDEETWSVFVQRIGIKTETIHVTHGGTDLRVVYF</sequence>
<organism evidence="1 2">
    <name type="scientific">Leptospira gomenensis</name>
    <dbReference type="NCBI Taxonomy" id="2484974"/>
    <lineage>
        <taxon>Bacteria</taxon>
        <taxon>Pseudomonadati</taxon>
        <taxon>Spirochaetota</taxon>
        <taxon>Spirochaetia</taxon>
        <taxon>Leptospirales</taxon>
        <taxon>Leptospiraceae</taxon>
        <taxon>Leptospira</taxon>
    </lineage>
</organism>
<accession>A0A5F1YHK6</accession>
<proteinExistence type="predicted"/>
<dbReference type="OrthoDB" id="336435at2"/>
<reference evidence="1" key="1">
    <citation type="journal article" date="2019" name="PLoS Negl. Trop. Dis.">
        <title>Revisiting the worldwide diversity of Leptospira species in the environment.</title>
        <authorList>
            <person name="Vincent A.T."/>
            <person name="Schiettekatte O."/>
            <person name="Bourhy P."/>
            <person name="Veyrier F.J."/>
            <person name="Picardeau M."/>
        </authorList>
    </citation>
    <scope>NUCLEOTIDE SEQUENCE [LARGE SCALE GENOMIC DNA]</scope>
    <source>
        <strain evidence="1">201800299</strain>
    </source>
</reference>
<dbReference type="Gene3D" id="3.40.50.150">
    <property type="entry name" value="Vaccinia Virus protein VP39"/>
    <property type="match status" value="1"/>
</dbReference>
<dbReference type="EMBL" id="RQFA01000074">
    <property type="protein sequence ID" value="TGK28811.1"/>
    <property type="molecule type" value="Genomic_DNA"/>
</dbReference>
<dbReference type="InterPro" id="IPR029063">
    <property type="entry name" value="SAM-dependent_MTases_sf"/>
</dbReference>
<keyword evidence="2" id="KW-1185">Reference proteome</keyword>
<dbReference type="AlphaFoldDB" id="A0A5F1YHK6"/>
<gene>
    <name evidence="1" type="ORF">EHQ17_17265</name>
</gene>
<evidence type="ECO:0000313" key="2">
    <source>
        <dbReference type="Proteomes" id="UP000298277"/>
    </source>
</evidence>
<dbReference type="RefSeq" id="WP_135595571.1">
    <property type="nucleotide sequence ID" value="NZ_RQEZ01000039.1"/>
</dbReference>
<dbReference type="Proteomes" id="UP000298277">
    <property type="component" value="Unassembled WGS sequence"/>
</dbReference>